<dbReference type="SMART" id="SM00757">
    <property type="entry name" value="CRA"/>
    <property type="match status" value="1"/>
</dbReference>
<dbReference type="InterPro" id="IPR024964">
    <property type="entry name" value="CTLH/CRA"/>
</dbReference>
<name>A0A9P4N304_9PLEO</name>
<comment type="caution">
    <text evidence="5">The sequence shown here is derived from an EMBL/GenBank/DDBJ whole genome shotgun (WGS) entry which is preliminary data.</text>
</comment>
<comment type="function">
    <text evidence="1">Involved in the proteasome-dependent degradation of fructose-1,6-bisphosphatase.</text>
</comment>
<dbReference type="InterPro" id="IPR006594">
    <property type="entry name" value="LisH"/>
</dbReference>
<feature type="non-terminal residue" evidence="5">
    <location>
        <position position="652"/>
    </location>
</feature>
<evidence type="ECO:0000313" key="6">
    <source>
        <dbReference type="Proteomes" id="UP000799536"/>
    </source>
</evidence>
<dbReference type="SUPFAM" id="SSF49899">
    <property type="entry name" value="Concanavalin A-like lectins/glucanases"/>
    <property type="match status" value="1"/>
</dbReference>
<dbReference type="InterPro" id="IPR003877">
    <property type="entry name" value="SPRY_dom"/>
</dbReference>
<organism evidence="5 6">
    <name type="scientific">Delitschia confertaspora ATCC 74209</name>
    <dbReference type="NCBI Taxonomy" id="1513339"/>
    <lineage>
        <taxon>Eukaryota</taxon>
        <taxon>Fungi</taxon>
        <taxon>Dikarya</taxon>
        <taxon>Ascomycota</taxon>
        <taxon>Pezizomycotina</taxon>
        <taxon>Dothideomycetes</taxon>
        <taxon>Pleosporomycetidae</taxon>
        <taxon>Pleosporales</taxon>
        <taxon>Delitschiaceae</taxon>
        <taxon>Delitschia</taxon>
    </lineage>
</organism>
<dbReference type="Gene3D" id="2.60.120.920">
    <property type="match status" value="1"/>
</dbReference>
<dbReference type="InterPro" id="IPR013144">
    <property type="entry name" value="CRA_dom"/>
</dbReference>
<evidence type="ECO:0000259" key="4">
    <source>
        <dbReference type="PROSITE" id="PS50897"/>
    </source>
</evidence>
<dbReference type="OrthoDB" id="25503at2759"/>
<sequence length="652" mass="72582">SYASVVSGSAPGGAQPQFASPGRSGTFAQSGFMRDNSTSLPHPYHGPTHHTRNFSRDGEADGHYDVMSTSWGRAGPAPSYSNQSTYFNPYREAERDGSTPFFVPSYMKGSRYAERLEEAAYKAKAKEREYRLSSSNTSIAGSLSTSSSSVNLHNMSSSHRGLAHKVIERVPVGIEESMVPWPTRWSETDRYPQLDIQGGGLEARFSGLQKVHEEGASVRADYPMPRQCGIYYFEVTVVSKTKEGRQIGVGFSGPKVPLSRIPGWEPESFAYHGDDGQCFTNTTTGKLYGPKFGSSDVIGCGINFRTATAFFTKNGVNLGIAFRDLKTDRKWFPTVGMKKPGEILRANFGQEPFVFDIDSMVEAEKASVHSEISKFKPIIPEESNGKTETTIIHDLISQYLVHDGYVETSKAFADEVEEASNLRHLTAEDNQDAVNRQKIRTAILEGDIDKALKHTMAYYPSVLRDNQNIYFKLRCRKFIEMMRLSADMQEAPSKRAAANGHGAPDTYNVFEHQMELDEQFGDTMDTEEQASRFNRNDDFQYTKLMNETLKYGQELKSEFSGDQSKAVRQALNDTFALVAYQDARESSLAPLLEESGRVPVVEELNGAILVSQGKSPTAAIEQLFQQTEALVNELAEDGREGAFINVRRDFMK</sequence>
<dbReference type="CDD" id="cd12909">
    <property type="entry name" value="SPRY_RanBP9_10"/>
    <property type="match status" value="1"/>
</dbReference>
<dbReference type="InterPro" id="IPR043136">
    <property type="entry name" value="B30.2/SPRY_sf"/>
</dbReference>
<dbReference type="InterPro" id="IPR006595">
    <property type="entry name" value="CTLH_C"/>
</dbReference>
<feature type="region of interest" description="Disordered" evidence="2">
    <location>
        <begin position="1"/>
        <end position="61"/>
    </location>
</feature>
<dbReference type="InterPro" id="IPR013320">
    <property type="entry name" value="ConA-like_dom_sf"/>
</dbReference>
<feature type="domain" description="B30.2/SPRY" evidence="3">
    <location>
        <begin position="163"/>
        <end position="353"/>
    </location>
</feature>
<keyword evidence="6" id="KW-1185">Reference proteome</keyword>
<dbReference type="PROSITE" id="PS50188">
    <property type="entry name" value="B302_SPRY"/>
    <property type="match status" value="1"/>
</dbReference>
<dbReference type="InterPro" id="IPR035782">
    <property type="entry name" value="SPRY_RanBP9/10"/>
</dbReference>
<evidence type="ECO:0000256" key="1">
    <source>
        <dbReference type="ARBA" id="ARBA00002343"/>
    </source>
</evidence>
<gene>
    <name evidence="5" type="ORF">GQ43DRAFT_360477</name>
</gene>
<reference evidence="5" key="1">
    <citation type="journal article" date="2020" name="Stud. Mycol.">
        <title>101 Dothideomycetes genomes: a test case for predicting lifestyles and emergence of pathogens.</title>
        <authorList>
            <person name="Haridas S."/>
            <person name="Albert R."/>
            <person name="Binder M."/>
            <person name="Bloem J."/>
            <person name="Labutti K."/>
            <person name="Salamov A."/>
            <person name="Andreopoulos B."/>
            <person name="Baker S."/>
            <person name="Barry K."/>
            <person name="Bills G."/>
            <person name="Bluhm B."/>
            <person name="Cannon C."/>
            <person name="Castanera R."/>
            <person name="Culley D."/>
            <person name="Daum C."/>
            <person name="Ezra D."/>
            <person name="Gonzalez J."/>
            <person name="Henrissat B."/>
            <person name="Kuo A."/>
            <person name="Liang C."/>
            <person name="Lipzen A."/>
            <person name="Lutzoni F."/>
            <person name="Magnuson J."/>
            <person name="Mondo S."/>
            <person name="Nolan M."/>
            <person name="Ohm R."/>
            <person name="Pangilinan J."/>
            <person name="Park H.-J."/>
            <person name="Ramirez L."/>
            <person name="Alfaro M."/>
            <person name="Sun H."/>
            <person name="Tritt A."/>
            <person name="Yoshinaga Y."/>
            <person name="Zwiers L.-H."/>
            <person name="Turgeon B."/>
            <person name="Goodwin S."/>
            <person name="Spatafora J."/>
            <person name="Crous P."/>
            <person name="Grigoriev I."/>
        </authorList>
    </citation>
    <scope>NUCLEOTIDE SEQUENCE</scope>
    <source>
        <strain evidence="5">ATCC 74209</strain>
    </source>
</reference>
<evidence type="ECO:0000259" key="3">
    <source>
        <dbReference type="PROSITE" id="PS50188"/>
    </source>
</evidence>
<dbReference type="SMART" id="SM00449">
    <property type="entry name" value="SPRY"/>
    <property type="match status" value="1"/>
</dbReference>
<feature type="domain" description="CTLH" evidence="4">
    <location>
        <begin position="432"/>
        <end position="489"/>
    </location>
</feature>
<dbReference type="InterPro" id="IPR001870">
    <property type="entry name" value="B30.2/SPRY"/>
</dbReference>
<dbReference type="EMBL" id="ML993858">
    <property type="protein sequence ID" value="KAF2205325.1"/>
    <property type="molecule type" value="Genomic_DNA"/>
</dbReference>
<dbReference type="PROSITE" id="PS50896">
    <property type="entry name" value="LISH"/>
    <property type="match status" value="1"/>
</dbReference>
<evidence type="ECO:0000313" key="5">
    <source>
        <dbReference type="EMBL" id="KAF2205325.1"/>
    </source>
</evidence>
<evidence type="ECO:0000256" key="2">
    <source>
        <dbReference type="SAM" id="MobiDB-lite"/>
    </source>
</evidence>
<dbReference type="PANTHER" id="PTHR12864">
    <property type="entry name" value="RAN BINDING PROTEIN 9-RELATED"/>
    <property type="match status" value="1"/>
</dbReference>
<dbReference type="Pfam" id="PF00622">
    <property type="entry name" value="SPRY"/>
    <property type="match status" value="1"/>
</dbReference>
<dbReference type="SMART" id="SM00668">
    <property type="entry name" value="CTLH"/>
    <property type="match status" value="1"/>
</dbReference>
<proteinExistence type="predicted"/>
<dbReference type="InterPro" id="IPR050618">
    <property type="entry name" value="Ubq-SigPath_Reg"/>
</dbReference>
<protein>
    <submittedName>
        <fullName evidence="5">Ran-binding protein-like protein</fullName>
    </submittedName>
</protein>
<dbReference type="PROSITE" id="PS50897">
    <property type="entry name" value="CTLH"/>
    <property type="match status" value="1"/>
</dbReference>
<dbReference type="AlphaFoldDB" id="A0A9P4N304"/>
<dbReference type="Pfam" id="PF10607">
    <property type="entry name" value="CTLH"/>
    <property type="match status" value="1"/>
</dbReference>
<dbReference type="Proteomes" id="UP000799536">
    <property type="component" value="Unassembled WGS sequence"/>
</dbReference>
<feature type="non-terminal residue" evidence="5">
    <location>
        <position position="1"/>
    </location>
</feature>
<accession>A0A9P4N304</accession>